<keyword evidence="2" id="KW-1185">Reference proteome</keyword>
<accession>A0A7I8KJU8</accession>
<name>A0A7I8KJU8_SPIIN</name>
<dbReference type="Proteomes" id="UP000663760">
    <property type="component" value="Chromosome 6"/>
</dbReference>
<proteinExistence type="predicted"/>
<organism evidence="1 2">
    <name type="scientific">Spirodela intermedia</name>
    <name type="common">Intermediate duckweed</name>
    <dbReference type="NCBI Taxonomy" id="51605"/>
    <lineage>
        <taxon>Eukaryota</taxon>
        <taxon>Viridiplantae</taxon>
        <taxon>Streptophyta</taxon>
        <taxon>Embryophyta</taxon>
        <taxon>Tracheophyta</taxon>
        <taxon>Spermatophyta</taxon>
        <taxon>Magnoliopsida</taxon>
        <taxon>Liliopsida</taxon>
        <taxon>Araceae</taxon>
        <taxon>Lemnoideae</taxon>
        <taxon>Spirodela</taxon>
    </lineage>
</organism>
<protein>
    <submittedName>
        <fullName evidence="1">Uncharacterized protein</fullName>
    </submittedName>
</protein>
<sequence>MYNHKFLSIFYIHHLPEES</sequence>
<evidence type="ECO:0000313" key="1">
    <source>
        <dbReference type="EMBL" id="CAA7397444.1"/>
    </source>
</evidence>
<dbReference type="AlphaFoldDB" id="A0A7I8KJU8"/>
<gene>
    <name evidence="1" type="ORF">SI8410_06008109</name>
</gene>
<dbReference type="EMBL" id="LR746269">
    <property type="protein sequence ID" value="CAA7397444.1"/>
    <property type="molecule type" value="Genomic_DNA"/>
</dbReference>
<evidence type="ECO:0000313" key="2">
    <source>
        <dbReference type="Proteomes" id="UP000663760"/>
    </source>
</evidence>
<reference evidence="1" key="1">
    <citation type="submission" date="2020-02" db="EMBL/GenBank/DDBJ databases">
        <authorList>
            <person name="Scholz U."/>
            <person name="Mascher M."/>
            <person name="Fiebig A."/>
        </authorList>
    </citation>
    <scope>NUCLEOTIDE SEQUENCE</scope>
</reference>